<dbReference type="RefSeq" id="WP_099248016.1">
    <property type="nucleotide sequence ID" value="NZ_FXXP01000003.1"/>
</dbReference>
<dbReference type="InterPro" id="IPR051159">
    <property type="entry name" value="Hexapeptide_acetyltransf"/>
</dbReference>
<dbReference type="Proteomes" id="UP000225972">
    <property type="component" value="Unassembled WGS sequence"/>
</dbReference>
<dbReference type="CDD" id="cd05825">
    <property type="entry name" value="LbH_wcaF_like"/>
    <property type="match status" value="1"/>
</dbReference>
<evidence type="ECO:0000313" key="3">
    <source>
        <dbReference type="EMBL" id="SMX29584.1"/>
    </source>
</evidence>
<organism evidence="3 4">
    <name type="scientific">Pelagimonas phthalicica</name>
    <dbReference type="NCBI Taxonomy" id="1037362"/>
    <lineage>
        <taxon>Bacteria</taxon>
        <taxon>Pseudomonadati</taxon>
        <taxon>Pseudomonadota</taxon>
        <taxon>Alphaproteobacteria</taxon>
        <taxon>Rhodobacterales</taxon>
        <taxon>Roseobacteraceae</taxon>
        <taxon>Pelagimonas</taxon>
    </lineage>
</organism>
<dbReference type="AlphaFoldDB" id="A0A238JHA0"/>
<sequence length="186" mass="19930">MTPDNKPPVPDVTANRASRKWTRRELAERVLWSVLGHPIFRLSPRPLWGLRNGLLRLFGAKIGQQVRLHPTVKITIPRHLTIADGVGIGDGAILYALGQITIGTNATISQGAHLCAGTHDFRDPTMPLLKLPITIGDGAWICAEAFVGPNVTIGAMSVVGARCVAMKDVPPNAIMAGNPARQVGTR</sequence>
<dbReference type="EMBL" id="FXXP01000003">
    <property type="protein sequence ID" value="SMX29584.1"/>
    <property type="molecule type" value="Genomic_DNA"/>
</dbReference>
<gene>
    <name evidence="3" type="primary">lacA_2</name>
    <name evidence="3" type="ORF">TRP8649_03721</name>
</gene>
<dbReference type="GO" id="GO:0005829">
    <property type="term" value="C:cytosol"/>
    <property type="evidence" value="ECO:0007669"/>
    <property type="project" value="TreeGrafter"/>
</dbReference>
<reference evidence="4" key="1">
    <citation type="submission" date="2017-05" db="EMBL/GenBank/DDBJ databases">
        <authorList>
            <person name="Rodrigo-Torres L."/>
            <person name="Arahal R. D."/>
            <person name="Lucena T."/>
        </authorList>
    </citation>
    <scope>NUCLEOTIDE SEQUENCE [LARGE SCALE GENOMIC DNA]</scope>
    <source>
        <strain evidence="4">CECT 8649</strain>
    </source>
</reference>
<name>A0A238JHA0_9RHOB</name>
<evidence type="ECO:0000256" key="1">
    <source>
        <dbReference type="ARBA" id="ARBA00007274"/>
    </source>
</evidence>
<keyword evidence="4" id="KW-1185">Reference proteome</keyword>
<comment type="similarity">
    <text evidence="1">Belongs to the transferase hexapeptide repeat family.</text>
</comment>
<dbReference type="InterPro" id="IPR011004">
    <property type="entry name" value="Trimer_LpxA-like_sf"/>
</dbReference>
<evidence type="ECO:0000256" key="2">
    <source>
        <dbReference type="ARBA" id="ARBA00022679"/>
    </source>
</evidence>
<dbReference type="EC" id="2.3.1.18" evidence="3"/>
<dbReference type="PANTHER" id="PTHR23416:SF23">
    <property type="entry name" value="ACETYLTRANSFERASE C18B11.09C-RELATED"/>
    <property type="match status" value="1"/>
</dbReference>
<keyword evidence="3" id="KW-0012">Acyltransferase</keyword>
<protein>
    <submittedName>
        <fullName evidence="3">Galactoside O-acetyltransferase</fullName>
        <ecNumber evidence="3">2.3.1.18</ecNumber>
    </submittedName>
</protein>
<dbReference type="PANTHER" id="PTHR23416">
    <property type="entry name" value="SIALIC ACID SYNTHASE-RELATED"/>
    <property type="match status" value="1"/>
</dbReference>
<dbReference type="OrthoDB" id="9815592at2"/>
<dbReference type="Gene3D" id="2.160.10.10">
    <property type="entry name" value="Hexapeptide repeat proteins"/>
    <property type="match status" value="1"/>
</dbReference>
<evidence type="ECO:0000313" key="4">
    <source>
        <dbReference type="Proteomes" id="UP000225972"/>
    </source>
</evidence>
<keyword evidence="2 3" id="KW-0808">Transferase</keyword>
<dbReference type="GO" id="GO:0008870">
    <property type="term" value="F:galactoside O-acetyltransferase activity"/>
    <property type="evidence" value="ECO:0007669"/>
    <property type="project" value="UniProtKB-EC"/>
</dbReference>
<accession>A0A238JHA0</accession>
<dbReference type="SUPFAM" id="SSF51161">
    <property type="entry name" value="Trimeric LpxA-like enzymes"/>
    <property type="match status" value="1"/>
</dbReference>
<proteinExistence type="inferred from homology"/>